<protein>
    <recommendedName>
        <fullName evidence="4">ABC transporter permease</fullName>
    </recommendedName>
</protein>
<feature type="transmembrane region" description="Helical" evidence="1">
    <location>
        <begin position="22"/>
        <end position="44"/>
    </location>
</feature>
<accession>A0A223E897</accession>
<dbReference type="RefSeq" id="WP_094245894.1">
    <property type="nucleotide sequence ID" value="NZ_CP017703.1"/>
</dbReference>
<dbReference type="EMBL" id="CP017703">
    <property type="protein sequence ID" value="ASS91355.1"/>
    <property type="molecule type" value="Genomic_DNA"/>
</dbReference>
<gene>
    <name evidence="2" type="ORF">AP3564_15020</name>
</gene>
<dbReference type="Proteomes" id="UP000214606">
    <property type="component" value="Chromosome"/>
</dbReference>
<keyword evidence="1" id="KW-0812">Transmembrane</keyword>
<evidence type="ECO:0008006" key="4">
    <source>
        <dbReference type="Google" id="ProtNLM"/>
    </source>
</evidence>
<evidence type="ECO:0000313" key="2">
    <source>
        <dbReference type="EMBL" id="ASS91355.1"/>
    </source>
</evidence>
<sequence>MLKHDSVFYYIKQKYLKSLRKLAILNFLLLILIIFSIFTVFISAENIHNNILNNDKLSMVLINGYTETGEFEYDTNLILNLPHVKNLTYDYEIPLIYSSEKEEVEFLDCLPLNETTREAISFDEQVDDNALVLPEHFKNQTLIISDMNHKPVKTTNYYYEGSGTYFLKDKCYLAQPLYNKMLATINSSNYSGVKSLIVNLEKTEYIYDFVKSFHEMFNEDEVYVYYQSEGLENLVQNSKVSFHLLLFFQLSLLIVIVIVYKNSLNSLIKLINRDLLSLYLNGMSSKEITSQFYKTIESGNKKVYIFSYGSVILFAILLSKALNNEVLMMITVGLLLLLSLFILLNKLFVKYVISSILAKELSNENIVSQLRN</sequence>
<proteinExistence type="predicted"/>
<feature type="transmembrane region" description="Helical" evidence="1">
    <location>
        <begin position="328"/>
        <end position="349"/>
    </location>
</feature>
<evidence type="ECO:0000313" key="3">
    <source>
        <dbReference type="Proteomes" id="UP000214606"/>
    </source>
</evidence>
<keyword evidence="1" id="KW-1133">Transmembrane helix</keyword>
<keyword evidence="1" id="KW-0472">Membrane</keyword>
<organism evidence="2 3">
    <name type="scientific">Aeribacillus pallidus</name>
    <dbReference type="NCBI Taxonomy" id="33936"/>
    <lineage>
        <taxon>Bacteria</taxon>
        <taxon>Bacillati</taxon>
        <taxon>Bacillota</taxon>
        <taxon>Bacilli</taxon>
        <taxon>Bacillales</taxon>
        <taxon>Bacillaceae</taxon>
        <taxon>Aeribacillus</taxon>
    </lineage>
</organism>
<feature type="transmembrane region" description="Helical" evidence="1">
    <location>
        <begin position="303"/>
        <end position="322"/>
    </location>
</feature>
<evidence type="ECO:0000256" key="1">
    <source>
        <dbReference type="SAM" id="Phobius"/>
    </source>
</evidence>
<reference evidence="2 3" key="1">
    <citation type="submission" date="2016-10" db="EMBL/GenBank/DDBJ databases">
        <title>The whole genome sequencing and assembly of Aeribacillus pallidus KCTC3564 strain.</title>
        <authorList>
            <person name="Lee Y.-J."/>
            <person name="Park M.-K."/>
            <person name="Yi H."/>
            <person name="Bahn Y.-S."/>
            <person name="Kim J.F."/>
            <person name="Lee D.-W."/>
        </authorList>
    </citation>
    <scope>NUCLEOTIDE SEQUENCE [LARGE SCALE GENOMIC DNA]</scope>
    <source>
        <strain evidence="2 3">KCTC3564</strain>
    </source>
</reference>
<dbReference type="AlphaFoldDB" id="A0A223E897"/>
<dbReference type="KEGG" id="apak:AP3564_15020"/>
<feature type="transmembrane region" description="Helical" evidence="1">
    <location>
        <begin position="240"/>
        <end position="260"/>
    </location>
</feature>
<name>A0A223E897_9BACI</name>